<dbReference type="Proteomes" id="UP001268610">
    <property type="component" value="Unassembled WGS sequence"/>
</dbReference>
<protein>
    <submittedName>
        <fullName evidence="3">NADP-dependent malic enzyme</fullName>
        <ecNumber evidence="3">1.1.1.40</ecNumber>
    </submittedName>
</protein>
<evidence type="ECO:0000313" key="3">
    <source>
        <dbReference type="EMBL" id="MDR9779016.1"/>
    </source>
</evidence>
<dbReference type="EMBL" id="JAVLSF010001481">
    <property type="protein sequence ID" value="MDR9779016.1"/>
    <property type="molecule type" value="Genomic_DNA"/>
</dbReference>
<accession>A0AAJ2H1Y5</accession>
<proteinExistence type="predicted"/>
<dbReference type="GO" id="GO:0004473">
    <property type="term" value="F:malate dehydrogenase (decarboxylating) (NADP+) activity"/>
    <property type="evidence" value="ECO:0007669"/>
    <property type="project" value="UniProtKB-EC"/>
</dbReference>
<name>A0AAJ2H1Y5_9HYPH</name>
<dbReference type="InterPro" id="IPR051674">
    <property type="entry name" value="Malate_Decarboxylase"/>
</dbReference>
<sequence>SDYPNQVNNALCFPYIFRGALDSGATTINEEMKIACVYAIAKMAHVEPDSSTYGEKAKTFGSEYLIPGPLDPRLILEIAPAVAQAAIDSVVATRPIQDFDAY</sequence>
<dbReference type="Gene3D" id="3.40.50.720">
    <property type="entry name" value="NAD(P)-binding Rossmann-like Domain"/>
    <property type="match status" value="1"/>
</dbReference>
<dbReference type="InterPro" id="IPR012302">
    <property type="entry name" value="Malic_NAD-bd"/>
</dbReference>
<dbReference type="PANTHER" id="PTHR43237">
    <property type="entry name" value="NADP-DEPENDENT MALIC ENZYME"/>
    <property type="match status" value="1"/>
</dbReference>
<dbReference type="SUPFAM" id="SSF51735">
    <property type="entry name" value="NAD(P)-binding Rossmann-fold domains"/>
    <property type="match status" value="1"/>
</dbReference>
<dbReference type="GO" id="GO:0051287">
    <property type="term" value="F:NAD binding"/>
    <property type="evidence" value="ECO:0007669"/>
    <property type="project" value="InterPro"/>
</dbReference>
<keyword evidence="1 3" id="KW-0560">Oxidoreductase</keyword>
<feature type="domain" description="Malic enzyme NAD-binding" evidence="2">
    <location>
        <begin position="1"/>
        <end position="87"/>
    </location>
</feature>
<feature type="non-terminal residue" evidence="3">
    <location>
        <position position="102"/>
    </location>
</feature>
<reference evidence="3" key="1">
    <citation type="submission" date="2023-04" db="EMBL/GenBank/DDBJ databases">
        <title>Genomic characterization of faba bean (Vicia faba) microsymbionts in Mexican soils.</title>
        <authorList>
            <person name="Rivera Orduna F.N."/>
            <person name="Guevara-Luna J."/>
            <person name="Yan J."/>
            <person name="Arroyo-Herrera I."/>
            <person name="Li Y."/>
            <person name="Vasquez-Murrieta M.S."/>
            <person name="Wang E.T."/>
        </authorList>
    </citation>
    <scope>NUCLEOTIDE SEQUENCE</scope>
    <source>
        <strain evidence="3">CH26</strain>
    </source>
</reference>
<dbReference type="AlphaFoldDB" id="A0AAJ2H1Y5"/>
<organism evidence="3 4">
    <name type="scientific">Rhizobium hidalgonense</name>
    <dbReference type="NCBI Taxonomy" id="1538159"/>
    <lineage>
        <taxon>Bacteria</taxon>
        <taxon>Pseudomonadati</taxon>
        <taxon>Pseudomonadota</taxon>
        <taxon>Alphaproteobacteria</taxon>
        <taxon>Hyphomicrobiales</taxon>
        <taxon>Rhizobiaceae</taxon>
        <taxon>Rhizobium/Agrobacterium group</taxon>
        <taxon>Rhizobium</taxon>
    </lineage>
</organism>
<dbReference type="SMART" id="SM00919">
    <property type="entry name" value="Malic_M"/>
    <property type="match status" value="1"/>
</dbReference>
<dbReference type="PANTHER" id="PTHR43237:SF4">
    <property type="entry name" value="NADP-DEPENDENT MALIC ENZYME"/>
    <property type="match status" value="1"/>
</dbReference>
<evidence type="ECO:0000259" key="2">
    <source>
        <dbReference type="SMART" id="SM00919"/>
    </source>
</evidence>
<evidence type="ECO:0000313" key="4">
    <source>
        <dbReference type="Proteomes" id="UP001268610"/>
    </source>
</evidence>
<dbReference type="InterPro" id="IPR036291">
    <property type="entry name" value="NAD(P)-bd_dom_sf"/>
</dbReference>
<evidence type="ECO:0000256" key="1">
    <source>
        <dbReference type="ARBA" id="ARBA00023002"/>
    </source>
</evidence>
<feature type="non-terminal residue" evidence="3">
    <location>
        <position position="1"/>
    </location>
</feature>
<comment type="caution">
    <text evidence="3">The sequence shown here is derived from an EMBL/GenBank/DDBJ whole genome shotgun (WGS) entry which is preliminary data.</text>
</comment>
<gene>
    <name evidence="3" type="ORF">RJJ65_41435</name>
</gene>
<dbReference type="EC" id="1.1.1.40" evidence="3"/>